<organism evidence="2 3">
    <name type="scientific">Mycolicibacterium mageritense</name>
    <name type="common">Mycobacterium mageritense</name>
    <dbReference type="NCBI Taxonomy" id="53462"/>
    <lineage>
        <taxon>Bacteria</taxon>
        <taxon>Bacillati</taxon>
        <taxon>Actinomycetota</taxon>
        <taxon>Actinomycetes</taxon>
        <taxon>Mycobacteriales</taxon>
        <taxon>Mycobacteriaceae</taxon>
        <taxon>Mycolicibacterium</taxon>
    </lineage>
</organism>
<feature type="transmembrane region" description="Helical" evidence="1">
    <location>
        <begin position="151"/>
        <end position="170"/>
    </location>
</feature>
<evidence type="ECO:0000256" key="1">
    <source>
        <dbReference type="SAM" id="Phobius"/>
    </source>
</evidence>
<feature type="transmembrane region" description="Helical" evidence="1">
    <location>
        <begin position="299"/>
        <end position="320"/>
    </location>
</feature>
<keyword evidence="1" id="KW-1133">Transmembrane helix</keyword>
<sequence length="531" mass="57869">MGLHRPKLLIYVLVSSGATFPTPMTATSASKSLADRARPATVLARYYDIHPGYRLAIRWFLIIGLTAFAFHDSFGSLVTTTREGGIGGYVWVVPVSAAMVAVGVSRRNRTELPIHDRQTDIIVGIMCLGLALMIQAALLDRYALYFHLLRLDLVAAWLFVLCCCIVLFGLRPVLRFAWVWALFALGFSLPYYLTVVVLGGGKFAAGAATLLVAAVGTGIGVGRTFRRGLAGSLAAWAFGFAVLVTISVVRPAAPLLVYQQVPALSAICVVNVAMYLLSRRGVPKRWLDRKVEPLAARQVWAAVPLVAVVALALSLCALPTQVTTAPISRTSPDVLSPAQPLVAPPGWSTTARENHSEVHRLYGDDAVLVRQYMRADSGNPRWDKLARPRTVVVDSIVSQRPFTFGVYPARVVYGLTGARLSQLRPVDLGNGVHGQMLSVVDDDLLVTWNSLQFAWGDRELAQRVTVFAVDNHEPDAPFPHPSENIASTLRTLITLLFRGNAVLDERTPTFKDEELLAQFGRGLVAAQFPRP</sequence>
<accession>A0ABM7HWM1</accession>
<feature type="transmembrane region" description="Helical" evidence="1">
    <location>
        <begin position="261"/>
        <end position="278"/>
    </location>
</feature>
<name>A0ABM7HWM1_MYCME</name>
<feature type="transmembrane region" description="Helical" evidence="1">
    <location>
        <begin position="177"/>
        <end position="197"/>
    </location>
</feature>
<evidence type="ECO:0000313" key="3">
    <source>
        <dbReference type="Proteomes" id="UP000465622"/>
    </source>
</evidence>
<protein>
    <submittedName>
        <fullName evidence="2">Uncharacterized protein</fullName>
    </submittedName>
</protein>
<feature type="transmembrane region" description="Helical" evidence="1">
    <location>
        <begin position="203"/>
        <end position="222"/>
    </location>
</feature>
<dbReference type="EMBL" id="AP022567">
    <property type="protein sequence ID" value="BBX35003.1"/>
    <property type="molecule type" value="Genomic_DNA"/>
</dbReference>
<feature type="transmembrane region" description="Helical" evidence="1">
    <location>
        <begin position="229"/>
        <end position="249"/>
    </location>
</feature>
<gene>
    <name evidence="2" type="ORF">MMAGJ_42850</name>
</gene>
<evidence type="ECO:0000313" key="2">
    <source>
        <dbReference type="EMBL" id="BBX35003.1"/>
    </source>
</evidence>
<feature type="transmembrane region" description="Helical" evidence="1">
    <location>
        <begin position="55"/>
        <end position="74"/>
    </location>
</feature>
<feature type="transmembrane region" description="Helical" evidence="1">
    <location>
        <begin position="121"/>
        <end position="139"/>
    </location>
</feature>
<keyword evidence="3" id="KW-1185">Reference proteome</keyword>
<feature type="transmembrane region" description="Helical" evidence="1">
    <location>
        <begin position="86"/>
        <end position="105"/>
    </location>
</feature>
<keyword evidence="1" id="KW-0812">Transmembrane</keyword>
<keyword evidence="1" id="KW-0472">Membrane</keyword>
<dbReference type="Proteomes" id="UP000465622">
    <property type="component" value="Chromosome"/>
</dbReference>
<reference evidence="2 3" key="1">
    <citation type="journal article" date="2019" name="Emerg. Microbes Infect.">
        <title>Comprehensive subspecies identification of 175 nontuberculous mycobacteria species based on 7547 genomic profiles.</title>
        <authorList>
            <person name="Matsumoto Y."/>
            <person name="Kinjo T."/>
            <person name="Motooka D."/>
            <person name="Nabeya D."/>
            <person name="Jung N."/>
            <person name="Uechi K."/>
            <person name="Horii T."/>
            <person name="Iida T."/>
            <person name="Fujita J."/>
            <person name="Nakamura S."/>
        </authorList>
    </citation>
    <scope>NUCLEOTIDE SEQUENCE [LARGE SCALE GENOMIC DNA]</scope>
    <source>
        <strain evidence="2 3">JCM 12375</strain>
    </source>
</reference>
<proteinExistence type="predicted"/>